<evidence type="ECO:0000256" key="4">
    <source>
        <dbReference type="ARBA" id="ARBA00023295"/>
    </source>
</evidence>
<dbReference type="GO" id="GO:0004559">
    <property type="term" value="F:alpha-mannosidase activity"/>
    <property type="evidence" value="ECO:0007669"/>
    <property type="project" value="InterPro"/>
</dbReference>
<evidence type="ECO:0000313" key="6">
    <source>
        <dbReference type="EMBL" id="ERN40965.1"/>
    </source>
</evidence>
<dbReference type="Gene3D" id="2.70.98.30">
    <property type="entry name" value="Golgi alpha-mannosidase II, domain 4"/>
    <property type="match status" value="1"/>
</dbReference>
<dbReference type="InterPro" id="IPR015341">
    <property type="entry name" value="Glyco_hydro_38_cen"/>
</dbReference>
<dbReference type="InterPro" id="IPR000602">
    <property type="entry name" value="Glyco_hydro_38_N"/>
</dbReference>
<comment type="caution">
    <text evidence="6">The sequence shown here is derived from an EMBL/GenBank/DDBJ whole genome shotgun (WGS) entry which is preliminary data.</text>
</comment>
<accession>U5DMN3</accession>
<dbReference type="GO" id="GO:0009313">
    <property type="term" value="P:oligosaccharide catabolic process"/>
    <property type="evidence" value="ECO:0007669"/>
    <property type="project" value="TreeGrafter"/>
</dbReference>
<dbReference type="InterPro" id="IPR011013">
    <property type="entry name" value="Gal_mutarotase_sf_dom"/>
</dbReference>
<evidence type="ECO:0000313" key="7">
    <source>
        <dbReference type="Proteomes" id="UP000016960"/>
    </source>
</evidence>
<evidence type="ECO:0000256" key="3">
    <source>
        <dbReference type="ARBA" id="ARBA00022801"/>
    </source>
</evidence>
<dbReference type="SUPFAM" id="SSF88688">
    <property type="entry name" value="Families 57/38 glycoside transferase middle domain"/>
    <property type="match status" value="1"/>
</dbReference>
<dbReference type="Pfam" id="PF09261">
    <property type="entry name" value="Alpha-mann_mid"/>
    <property type="match status" value="1"/>
</dbReference>
<dbReference type="SUPFAM" id="SSF74650">
    <property type="entry name" value="Galactose mutarotase-like"/>
    <property type="match status" value="1"/>
</dbReference>
<comment type="similarity">
    <text evidence="1">Belongs to the glycosyl hydrolase 38 family.</text>
</comment>
<feature type="domain" description="Glycoside hydrolase family 38 central" evidence="5">
    <location>
        <begin position="297"/>
        <end position="371"/>
    </location>
</feature>
<dbReference type="GO" id="GO:0030246">
    <property type="term" value="F:carbohydrate binding"/>
    <property type="evidence" value="ECO:0007669"/>
    <property type="project" value="InterPro"/>
</dbReference>
<dbReference type="InterPro" id="IPR041147">
    <property type="entry name" value="GH38_C"/>
</dbReference>
<protein>
    <submittedName>
        <fullName evidence="6">Alpha-mannosidase</fullName>
        <ecNumber evidence="6">3.2.1.170</ecNumber>
    </submittedName>
</protein>
<dbReference type="eggNOG" id="COG0383">
    <property type="taxonomic scope" value="Bacteria"/>
</dbReference>
<keyword evidence="3 6" id="KW-0378">Hydrolase</keyword>
<dbReference type="InterPro" id="IPR027291">
    <property type="entry name" value="Glyco_hydro_38_N_sf"/>
</dbReference>
<dbReference type="PATRIC" id="fig|582515.4.peg.2786"/>
<dbReference type="Proteomes" id="UP000016960">
    <property type="component" value="Unassembled WGS sequence"/>
</dbReference>
<dbReference type="STRING" id="582515.KR51_00024700"/>
<dbReference type="PANTHER" id="PTHR46017:SF2">
    <property type="entry name" value="MANNOSYLGLYCERATE HYDROLASE"/>
    <property type="match status" value="1"/>
</dbReference>
<dbReference type="GO" id="GO:0102546">
    <property type="term" value="F:mannosylglycerate hydrolase activity"/>
    <property type="evidence" value="ECO:0007669"/>
    <property type="project" value="UniProtKB-EC"/>
</dbReference>
<sequence length="896" mass="100640">MDAPYRGFVVSHTHWDRAWYLPFQSFRFRLVRAIDSLLVLLDRDRGFRAFALDGQTVLLEDYLEIRPERASHLQEYVKSGRLSVGPWYTMPDLFLASGEAIVRNLQIGQRLAEQFGGSLAIGYAPDPFGHFAQIPQILRGFGIDTYIFMRGLDAATKKTHGAVFDWAAPDGSTVTAVYQREGYFPMGALGHPSVFGRFEGHKPDMALAEERVRGAIATMAPLQRESALLLSNGFDHMPPQPELPHLLARLNADLDEIELEHATLSEFTDALQQERGERQVYRGDLLGNADQPILSSVYSTRMYLKQQNHRSQQLLVQYVEPFSVWMQAMGLGADIRPFWERAWKLLLQNHPHDDICGCSVDAVHDDAEYRTRQIEQIADAILVEHLERLQQFGFAAPAQTASRGSDVWVFNPHPHQQRYRVITNVLFPNPDGEWGEPPPERQLIGCDGDGRTLNVAVLNSEAPVVRSRYLETTWGRRYDATFVVNVPPLGYQLVRLNELDAPIAPAVEPPSPVLENASYRVEVVGDRVELTEKETGTFFPNVLQFEYQLDRGDTYSFGPAPECGPWWATLMGASWHPQRCDLLQLRYALDVPLSADADTTTNLELNVWLELDETRSLAVTVMYENCARDGRLRAVFPVGFATDTSLADGHFRLAERCKPPQRTPESDPECYGTYPGELDYPTHHQGDFVLVEGATHRVWIANRGLPEYELLDPEGDTRVAVTLHRAVGYLSVGGGRIRPCQAGPSVPTPGAQCLRSLRAELAFGVGTIAREIAIRCARAFAHPAWVREMPYLPYVKGDAETRLPRSGTLLRSENPWILLSALKPTEHDQICVLRVCNLSDRLQTARLQLGFPAAAYCRTTLYETWDESSAQLLSENRIELVLEPYQIASLAIALGN</sequence>
<dbReference type="Pfam" id="PF01074">
    <property type="entry name" value="Glyco_hydro_38N"/>
    <property type="match status" value="1"/>
</dbReference>
<dbReference type="PANTHER" id="PTHR46017">
    <property type="entry name" value="ALPHA-MANNOSIDASE 2C1"/>
    <property type="match status" value="1"/>
</dbReference>
<dbReference type="InterPro" id="IPR037094">
    <property type="entry name" value="Glyco_hydro_38_cen_sf"/>
</dbReference>
<dbReference type="SMART" id="SM00872">
    <property type="entry name" value="Alpha-mann_mid"/>
    <property type="match status" value="1"/>
</dbReference>
<gene>
    <name evidence="6" type="ORF">KR51_00024700</name>
</gene>
<evidence type="ECO:0000256" key="2">
    <source>
        <dbReference type="ARBA" id="ARBA00022723"/>
    </source>
</evidence>
<dbReference type="OrthoDB" id="9772207at2"/>
<dbReference type="EC" id="3.2.1.170" evidence="6"/>
<dbReference type="SUPFAM" id="SSF88713">
    <property type="entry name" value="Glycoside hydrolase/deacetylase"/>
    <property type="match status" value="1"/>
</dbReference>
<dbReference type="Gene3D" id="1.20.1270.50">
    <property type="entry name" value="Glycoside hydrolase family 38, central domain"/>
    <property type="match status" value="1"/>
</dbReference>
<dbReference type="GO" id="GO:0046872">
    <property type="term" value="F:metal ion binding"/>
    <property type="evidence" value="ECO:0007669"/>
    <property type="project" value="UniProtKB-KW"/>
</dbReference>
<name>U5DMN3_9CHRO</name>
<dbReference type="Pfam" id="PF17677">
    <property type="entry name" value="Glyco_hydro38C2"/>
    <property type="match status" value="1"/>
</dbReference>
<dbReference type="InParanoid" id="U5DMN3"/>
<dbReference type="EMBL" id="ASSJ01000060">
    <property type="protein sequence ID" value="ERN40965.1"/>
    <property type="molecule type" value="Genomic_DNA"/>
</dbReference>
<dbReference type="AlphaFoldDB" id="U5DMN3"/>
<dbReference type="RefSeq" id="WP_022607736.1">
    <property type="nucleotide sequence ID" value="NZ_ASSJ01000060.1"/>
</dbReference>
<organism evidence="6 7">
    <name type="scientific">Rubidibacter lacunae KORDI 51-2</name>
    <dbReference type="NCBI Taxonomy" id="582515"/>
    <lineage>
        <taxon>Bacteria</taxon>
        <taxon>Bacillati</taxon>
        <taxon>Cyanobacteriota</taxon>
        <taxon>Cyanophyceae</taxon>
        <taxon>Oscillatoriophycideae</taxon>
        <taxon>Chroococcales</taxon>
        <taxon>Aphanothecaceae</taxon>
        <taxon>Rubidibacter</taxon>
    </lineage>
</organism>
<keyword evidence="2" id="KW-0479">Metal-binding</keyword>
<dbReference type="GO" id="GO:0006013">
    <property type="term" value="P:mannose metabolic process"/>
    <property type="evidence" value="ECO:0007669"/>
    <property type="project" value="InterPro"/>
</dbReference>
<reference evidence="6 7" key="1">
    <citation type="submission" date="2013-05" db="EMBL/GenBank/DDBJ databases">
        <title>Draft genome sequence of Rubidibacter lacunae KORDI 51-2.</title>
        <authorList>
            <person name="Choi D.H."/>
            <person name="Noh J.H."/>
            <person name="Kwon K.-K."/>
            <person name="Lee J.-H."/>
            <person name="Ryu J.-Y."/>
        </authorList>
    </citation>
    <scope>NUCLEOTIDE SEQUENCE [LARGE SCALE GENOMIC DNA]</scope>
    <source>
        <strain evidence="6 7">KORDI 51-2</strain>
    </source>
</reference>
<dbReference type="InterPro" id="IPR028995">
    <property type="entry name" value="Glyco_hydro_57/38_cen_sf"/>
</dbReference>
<evidence type="ECO:0000256" key="1">
    <source>
        <dbReference type="ARBA" id="ARBA00009792"/>
    </source>
</evidence>
<keyword evidence="7" id="KW-1185">Reference proteome</keyword>
<proteinExistence type="inferred from homology"/>
<keyword evidence="4 6" id="KW-0326">Glycosidase</keyword>
<dbReference type="InterPro" id="IPR011330">
    <property type="entry name" value="Glyco_hydro/deAcase_b/a-brl"/>
</dbReference>
<dbReference type="Gene3D" id="3.20.110.10">
    <property type="entry name" value="Glycoside hydrolase 38, N terminal domain"/>
    <property type="match status" value="1"/>
</dbReference>
<evidence type="ECO:0000259" key="5">
    <source>
        <dbReference type="SMART" id="SM00872"/>
    </source>
</evidence>